<evidence type="ECO:0008006" key="3">
    <source>
        <dbReference type="Google" id="ProtNLM"/>
    </source>
</evidence>
<dbReference type="PANTHER" id="PTHR15046:SF1">
    <property type="entry name" value="BETA-1,4 N-ACETYLGALACTOSAMINYLTRANSFERASE 1"/>
    <property type="match status" value="1"/>
</dbReference>
<proteinExistence type="predicted"/>
<gene>
    <name evidence="1" type="ORF">scyTo_0023408</name>
</gene>
<organism evidence="1 2">
    <name type="scientific">Scyliorhinus torazame</name>
    <name type="common">Cloudy catshark</name>
    <name type="synonym">Catulus torazame</name>
    <dbReference type="NCBI Taxonomy" id="75743"/>
    <lineage>
        <taxon>Eukaryota</taxon>
        <taxon>Metazoa</taxon>
        <taxon>Chordata</taxon>
        <taxon>Craniata</taxon>
        <taxon>Vertebrata</taxon>
        <taxon>Chondrichthyes</taxon>
        <taxon>Elasmobranchii</taxon>
        <taxon>Galeomorphii</taxon>
        <taxon>Galeoidea</taxon>
        <taxon>Carcharhiniformes</taxon>
        <taxon>Scyliorhinidae</taxon>
        <taxon>Scyliorhinus</taxon>
    </lineage>
</organism>
<evidence type="ECO:0000313" key="1">
    <source>
        <dbReference type="EMBL" id="GCB83106.1"/>
    </source>
</evidence>
<feature type="non-terminal residue" evidence="1">
    <location>
        <position position="1"/>
    </location>
</feature>
<dbReference type="AlphaFoldDB" id="A0A401QCM7"/>
<dbReference type="Proteomes" id="UP000288216">
    <property type="component" value="Unassembled WGS sequence"/>
</dbReference>
<dbReference type="PANTHER" id="PTHR15046">
    <property type="entry name" value="GLYCO_TRANS_2-LIKE DOMAIN-CONTAINING PROTEIN"/>
    <property type="match status" value="1"/>
</dbReference>
<protein>
    <recommendedName>
        <fullName evidence="3">Glycosyltransferase 2-like domain-containing protein</fullName>
    </recommendedName>
</protein>
<dbReference type="STRING" id="75743.A0A401QCM7"/>
<dbReference type="GO" id="GO:0016020">
    <property type="term" value="C:membrane"/>
    <property type="evidence" value="ECO:0007669"/>
    <property type="project" value="GOC"/>
</dbReference>
<keyword evidence="2" id="KW-1185">Reference proteome</keyword>
<sequence length="94" mass="10686">QLETDGHRAFFVIKIRHATIPKLYSSGDQPGYNISALVTVATKTFLRYDKLRALISSIRTYYPNVTIVIADDSDKPQKIEGAFIEQYFMPFGKV</sequence>
<evidence type="ECO:0000313" key="2">
    <source>
        <dbReference type="Proteomes" id="UP000288216"/>
    </source>
</evidence>
<reference evidence="1 2" key="1">
    <citation type="journal article" date="2018" name="Nat. Ecol. Evol.">
        <title>Shark genomes provide insights into elasmobranch evolution and the origin of vertebrates.</title>
        <authorList>
            <person name="Hara Y"/>
            <person name="Yamaguchi K"/>
            <person name="Onimaru K"/>
            <person name="Kadota M"/>
            <person name="Koyanagi M"/>
            <person name="Keeley SD"/>
            <person name="Tatsumi K"/>
            <person name="Tanaka K"/>
            <person name="Motone F"/>
            <person name="Kageyama Y"/>
            <person name="Nozu R"/>
            <person name="Adachi N"/>
            <person name="Nishimura O"/>
            <person name="Nakagawa R"/>
            <person name="Tanegashima C"/>
            <person name="Kiyatake I"/>
            <person name="Matsumoto R"/>
            <person name="Murakumo K"/>
            <person name="Nishida K"/>
            <person name="Terakita A"/>
            <person name="Kuratani S"/>
            <person name="Sato K"/>
            <person name="Hyodo S Kuraku.S."/>
        </authorList>
    </citation>
    <scope>NUCLEOTIDE SEQUENCE [LARGE SCALE GENOMIC DNA]</scope>
</reference>
<comment type="caution">
    <text evidence="1">The sequence shown here is derived from an EMBL/GenBank/DDBJ whole genome shotgun (WGS) entry which is preliminary data.</text>
</comment>
<name>A0A401QCM7_SCYTO</name>
<accession>A0A401QCM7</accession>
<dbReference type="GO" id="GO:0001574">
    <property type="term" value="P:ganglioside biosynthetic process"/>
    <property type="evidence" value="ECO:0007669"/>
    <property type="project" value="TreeGrafter"/>
</dbReference>
<dbReference type="OrthoDB" id="2139606at2759"/>
<dbReference type="EMBL" id="BFAA01029063">
    <property type="protein sequence ID" value="GCB83106.1"/>
    <property type="molecule type" value="Genomic_DNA"/>
</dbReference>
<dbReference type="GO" id="GO:0008376">
    <property type="term" value="F:acetylgalactosaminyltransferase activity"/>
    <property type="evidence" value="ECO:0007669"/>
    <property type="project" value="TreeGrafter"/>
</dbReference>